<comment type="caution">
    <text evidence="2">The sequence shown here is derived from an EMBL/GenBank/DDBJ whole genome shotgun (WGS) entry which is preliminary data.</text>
</comment>
<sequence length="132" mass="14434">MVLIGPPGRERLPLQHKATALDEPGRPERAKVHAPATSCGGPARRTVGRVHTDLTSARVVLLGRPGCHLCDLARATIQGVAGELGASVAEYSIDDDPELRERYAEQIPVVFVDGRQHDYWRVDPTRLRRALG</sequence>
<protein>
    <recommendedName>
        <fullName evidence="4">Glutaredoxin family protein</fullName>
    </recommendedName>
</protein>
<evidence type="ECO:0000256" key="1">
    <source>
        <dbReference type="SAM" id="MobiDB-lite"/>
    </source>
</evidence>
<organism evidence="2 3">
    <name type="scientific">Arsenicicoccus cauae</name>
    <dbReference type="NCBI Taxonomy" id="2663847"/>
    <lineage>
        <taxon>Bacteria</taxon>
        <taxon>Bacillati</taxon>
        <taxon>Actinomycetota</taxon>
        <taxon>Actinomycetes</taxon>
        <taxon>Micrococcales</taxon>
        <taxon>Intrasporangiaceae</taxon>
        <taxon>Arsenicicoccus</taxon>
    </lineage>
</organism>
<dbReference type="SUPFAM" id="SSF52833">
    <property type="entry name" value="Thioredoxin-like"/>
    <property type="match status" value="1"/>
</dbReference>
<dbReference type="Pfam" id="PF05768">
    <property type="entry name" value="Glrx-like"/>
    <property type="match status" value="1"/>
</dbReference>
<evidence type="ECO:0008006" key="4">
    <source>
        <dbReference type="Google" id="ProtNLM"/>
    </source>
</evidence>
<gene>
    <name evidence="2" type="ORF">GGG17_14885</name>
</gene>
<feature type="compositionally biased region" description="Basic and acidic residues" evidence="1">
    <location>
        <begin position="17"/>
        <end position="31"/>
    </location>
</feature>
<dbReference type="Gene3D" id="3.40.30.10">
    <property type="entry name" value="Glutaredoxin"/>
    <property type="match status" value="1"/>
</dbReference>
<reference evidence="2 3" key="1">
    <citation type="submission" date="2019-11" db="EMBL/GenBank/DDBJ databases">
        <title>Whole genome sequencing identifies a novel species of the genus Arsenicicoccus isolated from human blood.</title>
        <authorList>
            <person name="Jeong J.H."/>
            <person name="Kweon O.J."/>
            <person name="Kim H.R."/>
            <person name="Kim T.-H."/>
            <person name="Ha S.-M."/>
            <person name="Lee M.-K."/>
        </authorList>
    </citation>
    <scope>NUCLEOTIDE SEQUENCE [LARGE SCALE GENOMIC DNA]</scope>
    <source>
        <strain evidence="2 3">MKL-02</strain>
    </source>
</reference>
<proteinExistence type="predicted"/>
<feature type="region of interest" description="Disordered" evidence="1">
    <location>
        <begin position="17"/>
        <end position="44"/>
    </location>
</feature>
<dbReference type="InterPro" id="IPR036249">
    <property type="entry name" value="Thioredoxin-like_sf"/>
</dbReference>
<accession>A0A6I3INJ5</accession>
<dbReference type="AlphaFoldDB" id="A0A6I3INJ5"/>
<dbReference type="EMBL" id="WLVL01000048">
    <property type="protein sequence ID" value="MTB73225.1"/>
    <property type="molecule type" value="Genomic_DNA"/>
</dbReference>
<evidence type="ECO:0000313" key="2">
    <source>
        <dbReference type="EMBL" id="MTB73225.1"/>
    </source>
</evidence>
<dbReference type="Proteomes" id="UP000431092">
    <property type="component" value="Unassembled WGS sequence"/>
</dbReference>
<keyword evidence="3" id="KW-1185">Reference proteome</keyword>
<dbReference type="InterPro" id="IPR008554">
    <property type="entry name" value="Glutaredoxin-like"/>
</dbReference>
<evidence type="ECO:0000313" key="3">
    <source>
        <dbReference type="Proteomes" id="UP000431092"/>
    </source>
</evidence>
<name>A0A6I3INJ5_9MICO</name>